<protein>
    <submittedName>
        <fullName evidence="2">NAD(P)-dependent dehydrogenase (Short-subunit alcohol dehydrogenase family)</fullName>
    </submittedName>
</protein>
<proteinExistence type="predicted"/>
<dbReference type="EMBL" id="JACHVQ010000001">
    <property type="protein sequence ID" value="MBB2892186.1"/>
    <property type="molecule type" value="Genomic_DNA"/>
</dbReference>
<dbReference type="InterPro" id="IPR036291">
    <property type="entry name" value="NAD(P)-bd_dom_sf"/>
</dbReference>
<dbReference type="PANTHER" id="PTHR42898:SF71">
    <property type="entry name" value="REDUCTASE, PUTATIVE-RELATED"/>
    <property type="match status" value="1"/>
</dbReference>
<organism evidence="2 3">
    <name type="scientific">Flexivirga oryzae</name>
    <dbReference type="NCBI Taxonomy" id="1794944"/>
    <lineage>
        <taxon>Bacteria</taxon>
        <taxon>Bacillati</taxon>
        <taxon>Actinomycetota</taxon>
        <taxon>Actinomycetes</taxon>
        <taxon>Micrococcales</taxon>
        <taxon>Dermacoccaceae</taxon>
        <taxon>Flexivirga</taxon>
    </lineage>
</organism>
<evidence type="ECO:0000313" key="3">
    <source>
        <dbReference type="Proteomes" id="UP000559182"/>
    </source>
</evidence>
<evidence type="ECO:0000256" key="1">
    <source>
        <dbReference type="ARBA" id="ARBA00023002"/>
    </source>
</evidence>
<dbReference type="InterPro" id="IPR002347">
    <property type="entry name" value="SDR_fam"/>
</dbReference>
<evidence type="ECO:0000313" key="2">
    <source>
        <dbReference type="EMBL" id="MBB2892186.1"/>
    </source>
</evidence>
<name>A0A839N964_9MICO</name>
<reference evidence="2 3" key="1">
    <citation type="submission" date="2020-08" db="EMBL/GenBank/DDBJ databases">
        <title>Sequencing the genomes of 1000 actinobacteria strains.</title>
        <authorList>
            <person name="Klenk H.-P."/>
        </authorList>
    </citation>
    <scope>NUCLEOTIDE SEQUENCE [LARGE SCALE GENOMIC DNA]</scope>
    <source>
        <strain evidence="2 3">DSM 105369</strain>
    </source>
</reference>
<dbReference type="Proteomes" id="UP000559182">
    <property type="component" value="Unassembled WGS sequence"/>
</dbReference>
<dbReference type="AlphaFoldDB" id="A0A839N964"/>
<comment type="caution">
    <text evidence="2">The sequence shown here is derived from an EMBL/GenBank/DDBJ whole genome shotgun (WGS) entry which is preliminary data.</text>
</comment>
<gene>
    <name evidence="2" type="ORF">FHU39_002170</name>
</gene>
<dbReference type="GO" id="GO:0016491">
    <property type="term" value="F:oxidoreductase activity"/>
    <property type="evidence" value="ECO:0007669"/>
    <property type="project" value="UniProtKB-KW"/>
</dbReference>
<dbReference type="Gene3D" id="3.40.50.720">
    <property type="entry name" value="NAD(P)-binding Rossmann-like Domain"/>
    <property type="match status" value="1"/>
</dbReference>
<keyword evidence="1" id="KW-0560">Oxidoreductase</keyword>
<dbReference type="PRINTS" id="PR00081">
    <property type="entry name" value="GDHRDH"/>
</dbReference>
<keyword evidence="3" id="KW-1185">Reference proteome</keyword>
<dbReference type="InterPro" id="IPR045000">
    <property type="entry name" value="TR"/>
</dbReference>
<dbReference type="SUPFAM" id="SSF51735">
    <property type="entry name" value="NAD(P)-binding Rossmann-fold domains"/>
    <property type="match status" value="1"/>
</dbReference>
<dbReference type="Pfam" id="PF13561">
    <property type="entry name" value="adh_short_C2"/>
    <property type="match status" value="1"/>
</dbReference>
<sequence>MYAESKAAIPAMVRNLAPELAEGNITINAIAPSATAIRVAAYAPNYIHPALVDVPFESLMHSMSAFGRLGQPHEIAVVVAFLVSPDTSFITGITMAAAGADAHRRCEQRERS</sequence>
<accession>A0A839N964</accession>
<dbReference type="PANTHER" id="PTHR42898">
    <property type="entry name" value="TROPINONE REDUCTASE"/>
    <property type="match status" value="1"/>
</dbReference>